<feature type="transmembrane region" description="Helical" evidence="1">
    <location>
        <begin position="36"/>
        <end position="58"/>
    </location>
</feature>
<dbReference type="AlphaFoldDB" id="A0A9X2T0R8"/>
<evidence type="ECO:0000256" key="1">
    <source>
        <dbReference type="SAM" id="Phobius"/>
    </source>
</evidence>
<dbReference type="PANTHER" id="PTHR34219:SF1">
    <property type="entry name" value="PEPSY DOMAIN-CONTAINING PROTEIN"/>
    <property type="match status" value="1"/>
</dbReference>
<sequence length="461" mass="49600">MNATPLPAASPLPAGSPDTTPERAANLYRAVWRWHFYAGLMVLPFMVLLAVTGGLYLFHNEIDAVWHSDLKEVADRAAPMEAPSAWVAAALAERPGTALKVVTPVSPESSAEVVVKTADGERRSVYVDPYDARVLGELPDRGTIMWIVRRLHSLAEFGPVANGIIEIVGGWSILLVGTGFYLWWPRRRRGGVVSVRGTPARRVFWRDVHAVTGAFAGLAIGFMALSGMPWTVLWGAKVNELANSSNYGYPAGVYTDVPMSDEHLAHATGPTTWSLEQARMPESAPAAAQPIGIDTAAAIFERLGVSPGYALSLPSSPTGVYSATVYPADLSKQRIVHIDQYSGTPLIDMGYADYGPVAKAMEWGINVHMGQEFGLANQLFMLALCFAILVMAVSAGVMWWKRRPSGSLGVPPMPSTPAAMRGLVALMAVFGLIFPLVGASLVVMLALDLALARRPRRLRAA</sequence>
<proteinExistence type="predicted"/>
<protein>
    <submittedName>
        <fullName evidence="2">PepSY domain-containing protein</fullName>
    </submittedName>
</protein>
<feature type="transmembrane region" description="Helical" evidence="1">
    <location>
        <begin position="160"/>
        <end position="184"/>
    </location>
</feature>
<organism evidence="2 3">
    <name type="scientific">Ancylobacter mangrovi</name>
    <dbReference type="NCBI Taxonomy" id="2972472"/>
    <lineage>
        <taxon>Bacteria</taxon>
        <taxon>Pseudomonadati</taxon>
        <taxon>Pseudomonadota</taxon>
        <taxon>Alphaproteobacteria</taxon>
        <taxon>Hyphomicrobiales</taxon>
        <taxon>Xanthobacteraceae</taxon>
        <taxon>Ancylobacter</taxon>
    </lineage>
</organism>
<dbReference type="InterPro" id="IPR005625">
    <property type="entry name" value="PepSY-ass_TM"/>
</dbReference>
<dbReference type="EMBL" id="JANTHZ010000001">
    <property type="protein sequence ID" value="MCS0493912.1"/>
    <property type="molecule type" value="Genomic_DNA"/>
</dbReference>
<evidence type="ECO:0000313" key="3">
    <source>
        <dbReference type="Proteomes" id="UP001151088"/>
    </source>
</evidence>
<feature type="transmembrane region" description="Helical" evidence="1">
    <location>
        <begin position="379"/>
        <end position="400"/>
    </location>
</feature>
<name>A0A9X2T0R8_9HYPH</name>
<dbReference type="Pfam" id="PF03929">
    <property type="entry name" value="PepSY_TM"/>
    <property type="match status" value="1"/>
</dbReference>
<evidence type="ECO:0000313" key="2">
    <source>
        <dbReference type="EMBL" id="MCS0493912.1"/>
    </source>
</evidence>
<keyword evidence="1" id="KW-0472">Membrane</keyword>
<reference evidence="2" key="1">
    <citation type="submission" date="2022-08" db="EMBL/GenBank/DDBJ databases">
        <authorList>
            <person name="Li F."/>
        </authorList>
    </citation>
    <scope>NUCLEOTIDE SEQUENCE</scope>
    <source>
        <strain evidence="2">MQZ15Z-1</strain>
    </source>
</reference>
<comment type="caution">
    <text evidence="2">The sequence shown here is derived from an EMBL/GenBank/DDBJ whole genome shotgun (WGS) entry which is preliminary data.</text>
</comment>
<dbReference type="PANTHER" id="PTHR34219">
    <property type="entry name" value="IRON-REGULATED INNER MEMBRANE PROTEIN-RELATED"/>
    <property type="match status" value="1"/>
</dbReference>
<gene>
    <name evidence="2" type="ORF">NVS89_02300</name>
</gene>
<keyword evidence="1" id="KW-0812">Transmembrane</keyword>
<keyword evidence="3" id="KW-1185">Reference proteome</keyword>
<dbReference type="Proteomes" id="UP001151088">
    <property type="component" value="Unassembled WGS sequence"/>
</dbReference>
<feature type="transmembrane region" description="Helical" evidence="1">
    <location>
        <begin position="420"/>
        <end position="447"/>
    </location>
</feature>
<accession>A0A9X2T0R8</accession>
<dbReference type="RefSeq" id="WP_258730855.1">
    <property type="nucleotide sequence ID" value="NZ_JANTHZ010000001.1"/>
</dbReference>
<feature type="transmembrane region" description="Helical" evidence="1">
    <location>
        <begin position="204"/>
        <end position="225"/>
    </location>
</feature>
<keyword evidence="1" id="KW-1133">Transmembrane helix</keyword>